<evidence type="ECO:0000256" key="1">
    <source>
        <dbReference type="SAM" id="Phobius"/>
    </source>
</evidence>
<evidence type="ECO:0000313" key="2">
    <source>
        <dbReference type="EMBL" id="QGZ14200.1"/>
    </source>
</evidence>
<reference evidence="2 3" key="1">
    <citation type="submission" date="2019-10" db="EMBL/GenBank/DDBJ databases">
        <title>Complete genome sequence of bacteriophage vB_RLeM_RL2RES.</title>
        <authorList>
            <person name="Gunathilake D."/>
            <person name="Bhat S."/>
            <person name="Yost C.K."/>
            <person name="Hynes M.F."/>
        </authorList>
    </citation>
    <scope>NUCLEOTIDE SEQUENCE [LARGE SCALE GENOMIC DNA]</scope>
</reference>
<feature type="transmembrane region" description="Helical" evidence="1">
    <location>
        <begin position="110"/>
        <end position="132"/>
    </location>
</feature>
<dbReference type="EMBL" id="MN549361">
    <property type="protein sequence ID" value="QGZ14200.1"/>
    <property type="molecule type" value="Genomic_DNA"/>
</dbReference>
<keyword evidence="1" id="KW-0812">Transmembrane</keyword>
<protein>
    <recommendedName>
        <fullName evidence="4">MotA/TolQ/ExbB proton channel domain-containing protein</fullName>
    </recommendedName>
</protein>
<organism evidence="2 3">
    <name type="scientific">Rhizobium phage RL2RES</name>
    <dbReference type="NCBI Taxonomy" id="103371"/>
    <lineage>
        <taxon>Viruses</taxon>
        <taxon>Duplodnaviria</taxon>
        <taxon>Heunggongvirae</taxon>
        <taxon>Uroviricota</taxon>
        <taxon>Caudoviricetes</taxon>
        <taxon>Pootjesviridae</taxon>
        <taxon>Innesvirus</taxon>
        <taxon>Innesvirus RL2RES</taxon>
    </lineage>
</organism>
<keyword evidence="1" id="KW-0472">Membrane</keyword>
<name>A0A6B9J1V7_9CAUD</name>
<evidence type="ECO:0000313" key="3">
    <source>
        <dbReference type="Proteomes" id="UP000433502"/>
    </source>
</evidence>
<dbReference type="Proteomes" id="UP000433502">
    <property type="component" value="Segment"/>
</dbReference>
<feature type="transmembrane region" description="Helical" evidence="1">
    <location>
        <begin position="39"/>
        <end position="60"/>
    </location>
</feature>
<feature type="transmembrane region" description="Helical" evidence="1">
    <location>
        <begin position="7"/>
        <end position="24"/>
    </location>
</feature>
<proteinExistence type="predicted"/>
<evidence type="ECO:0008006" key="4">
    <source>
        <dbReference type="Google" id="ProtNLM"/>
    </source>
</evidence>
<feature type="transmembrane region" description="Helical" evidence="1">
    <location>
        <begin position="72"/>
        <end position="90"/>
    </location>
</feature>
<accession>A0A6B9J1V7</accession>
<gene>
    <name evidence="2" type="ORF">RL2RES_110</name>
</gene>
<sequence length="145" mass="16158">MIGKLQRWIVFNCVVSFIAIYYAQVHGLHEYVIHADKTYLARIVIVLYILVTFYIAFMIVKQRKLNELILDHASKLSMGIGLIGAISGMSSSYRVLETFDPNETTKLIQLIGEVAAAGPISTVFGIGVWLLIDTQKLIVELGDAK</sequence>
<keyword evidence="3" id="KW-1185">Reference proteome</keyword>
<keyword evidence="1" id="KW-1133">Transmembrane helix</keyword>